<sequence>MLVCAYKFIIQPNISWLYGASFLFSTGVTFSLVRDYHFDFENKKYKVEKCVGPLKFGKWKAFKKLEYISIFKNGKGFYEVNLWYNRNKHFNITTLDTFQDCFEIGKSIAEKLKINFLDAATDPRNSLWIKL</sequence>
<dbReference type="EMBL" id="QVID01000001">
    <property type="protein sequence ID" value="RFN59508.1"/>
    <property type="molecule type" value="Genomic_DNA"/>
</dbReference>
<proteinExistence type="predicted"/>
<protein>
    <submittedName>
        <fullName evidence="1">Uncharacterized protein</fullName>
    </submittedName>
</protein>
<evidence type="ECO:0000313" key="2">
    <source>
        <dbReference type="Proteomes" id="UP000261082"/>
    </source>
</evidence>
<dbReference type="Proteomes" id="UP000261082">
    <property type="component" value="Unassembled WGS sequence"/>
</dbReference>
<organism evidence="1 2">
    <name type="scientific">Marixanthomonas ophiurae</name>
    <dbReference type="NCBI Taxonomy" id="387659"/>
    <lineage>
        <taxon>Bacteria</taxon>
        <taxon>Pseudomonadati</taxon>
        <taxon>Bacteroidota</taxon>
        <taxon>Flavobacteriia</taxon>
        <taxon>Flavobacteriales</taxon>
        <taxon>Flavobacteriaceae</taxon>
        <taxon>Marixanthomonas</taxon>
    </lineage>
</organism>
<gene>
    <name evidence="1" type="ORF">DZ858_05455</name>
</gene>
<keyword evidence="2" id="KW-1185">Reference proteome</keyword>
<dbReference type="AlphaFoldDB" id="A0A3E1QBL0"/>
<comment type="caution">
    <text evidence="1">The sequence shown here is derived from an EMBL/GenBank/DDBJ whole genome shotgun (WGS) entry which is preliminary data.</text>
</comment>
<reference evidence="1 2" key="1">
    <citation type="journal article" date="2007" name="Int. J. Syst. Evol. Microbiol.">
        <title>Marixanthomonas ophiurae gen. nov., sp. nov., a marine bacterium of the family Flavobacteriaceae isolated from a deep-sea brittle star.</title>
        <authorList>
            <person name="Romanenko L.A."/>
            <person name="Uchino M."/>
            <person name="Frolova G.M."/>
            <person name="Mikhailov V.V."/>
        </authorList>
    </citation>
    <scope>NUCLEOTIDE SEQUENCE [LARGE SCALE GENOMIC DNA]</scope>
    <source>
        <strain evidence="1 2">KMM 3046</strain>
    </source>
</reference>
<evidence type="ECO:0000313" key="1">
    <source>
        <dbReference type="EMBL" id="RFN59508.1"/>
    </source>
</evidence>
<accession>A0A3E1QBL0</accession>
<name>A0A3E1QBL0_9FLAO</name>